<evidence type="ECO:0000313" key="5">
    <source>
        <dbReference type="EMBL" id="GAB95226.1"/>
    </source>
</evidence>
<keyword evidence="2" id="KW-0732">Signal</keyword>
<feature type="compositionally biased region" description="Low complexity" evidence="3">
    <location>
        <begin position="62"/>
        <end position="72"/>
    </location>
</feature>
<dbReference type="RefSeq" id="WP_006591758.1">
    <property type="nucleotide sequence ID" value="NZ_BAHD01000017.1"/>
</dbReference>
<sequence length="318" mass="34178">MCAPQERAHEGVPDVGTNTVRGAFERSDSPHRSPRLARRGFLAGGLAGLSGLALAACGVAADPASSGTQNGTGTTGSDGEGAGGGEQANSPTAQPTRGTAAEMVARATVPVLCYHQVRPWEAGDTSYNRSMLIIPPQNFGAQLDGMKAAGYTAISPAQYREHLFFGAQLPEKPVILSFDDGKDNQISQAMPALVQREMTGTFFIMTVILGSSGWMKRDDVKRLADAGMTVASHTWDHHMVTKYTQKDYATQLGEPRDLLRKLSGQEVDDFAYPYGAWNQAILPHIADAGYKCAYQLQEQPINAKHPEMTLRRILAVST</sequence>
<organism evidence="5 6">
    <name type="scientific">Kineosphaera limosa NBRC 100340</name>
    <dbReference type="NCBI Taxonomy" id="1184609"/>
    <lineage>
        <taxon>Bacteria</taxon>
        <taxon>Bacillati</taxon>
        <taxon>Actinomycetota</taxon>
        <taxon>Actinomycetes</taxon>
        <taxon>Micrococcales</taxon>
        <taxon>Dermatophilaceae</taxon>
        <taxon>Kineosphaera</taxon>
    </lineage>
</organism>
<comment type="subcellular location">
    <subcellularLocation>
        <location evidence="1">Secreted</location>
    </subcellularLocation>
</comment>
<dbReference type="SUPFAM" id="SSF88713">
    <property type="entry name" value="Glycoside hydrolase/deacetylase"/>
    <property type="match status" value="1"/>
</dbReference>
<dbReference type="GO" id="GO:0005576">
    <property type="term" value="C:extracellular region"/>
    <property type="evidence" value="ECO:0007669"/>
    <property type="project" value="UniProtKB-SubCell"/>
</dbReference>
<keyword evidence="6" id="KW-1185">Reference proteome</keyword>
<dbReference type="eggNOG" id="COG0726">
    <property type="taxonomic scope" value="Bacteria"/>
</dbReference>
<name>K6WN34_9MICO</name>
<feature type="region of interest" description="Disordered" evidence="3">
    <location>
        <begin position="62"/>
        <end position="99"/>
    </location>
</feature>
<reference evidence="5 6" key="1">
    <citation type="submission" date="2012-08" db="EMBL/GenBank/DDBJ databases">
        <title>Whole genome shotgun sequence of Kineosphaera limosa NBRC 100340.</title>
        <authorList>
            <person name="Yoshida I."/>
            <person name="Isaki S."/>
            <person name="Hosoyama A."/>
            <person name="Tsuchikane K."/>
            <person name="Katsumata H."/>
            <person name="Ando Y."/>
            <person name="Ohji S."/>
            <person name="Hamada M."/>
            <person name="Tamura T."/>
            <person name="Yamazoe A."/>
            <person name="Yamazaki S."/>
            <person name="Fujita N."/>
        </authorList>
    </citation>
    <scope>NUCLEOTIDE SEQUENCE [LARGE SCALE GENOMIC DNA]</scope>
    <source>
        <strain evidence="5 6">NBRC 100340</strain>
    </source>
</reference>
<gene>
    <name evidence="5" type="ORF">KILIM_017_00720</name>
</gene>
<accession>K6WN34</accession>
<dbReference type="Gene3D" id="3.20.20.370">
    <property type="entry name" value="Glycoside hydrolase/deacetylase"/>
    <property type="match status" value="1"/>
</dbReference>
<dbReference type="InterPro" id="IPR002509">
    <property type="entry name" value="NODB_dom"/>
</dbReference>
<dbReference type="Proteomes" id="UP000008366">
    <property type="component" value="Unassembled WGS sequence"/>
</dbReference>
<proteinExistence type="predicted"/>
<comment type="caution">
    <text evidence="5">The sequence shown here is derived from an EMBL/GenBank/DDBJ whole genome shotgun (WGS) entry which is preliminary data.</text>
</comment>
<dbReference type="PANTHER" id="PTHR34216">
    <property type="match status" value="1"/>
</dbReference>
<feature type="domain" description="NodB homology" evidence="4">
    <location>
        <begin position="172"/>
        <end position="318"/>
    </location>
</feature>
<dbReference type="EMBL" id="BAHD01000017">
    <property type="protein sequence ID" value="GAB95226.1"/>
    <property type="molecule type" value="Genomic_DNA"/>
</dbReference>
<dbReference type="InterPro" id="IPR011330">
    <property type="entry name" value="Glyco_hydro/deAcase_b/a-brl"/>
</dbReference>
<dbReference type="STRING" id="1184609.KILIM_017_00720"/>
<feature type="compositionally biased region" description="Polar residues" evidence="3">
    <location>
        <begin position="87"/>
        <end position="97"/>
    </location>
</feature>
<dbReference type="GO" id="GO:0005975">
    <property type="term" value="P:carbohydrate metabolic process"/>
    <property type="evidence" value="ECO:0007669"/>
    <property type="project" value="InterPro"/>
</dbReference>
<feature type="compositionally biased region" description="Gly residues" evidence="3">
    <location>
        <begin position="73"/>
        <end position="86"/>
    </location>
</feature>
<dbReference type="InterPro" id="IPR051398">
    <property type="entry name" value="Polysacch_Deacetylase"/>
</dbReference>
<dbReference type="CDD" id="cd10918">
    <property type="entry name" value="CE4_NodB_like_5s_6s"/>
    <property type="match status" value="1"/>
</dbReference>
<evidence type="ECO:0000256" key="3">
    <source>
        <dbReference type="SAM" id="MobiDB-lite"/>
    </source>
</evidence>
<dbReference type="PANTHER" id="PTHR34216:SF3">
    <property type="entry name" value="POLY-BETA-1,6-N-ACETYL-D-GLUCOSAMINE N-DEACETYLASE"/>
    <property type="match status" value="1"/>
</dbReference>
<dbReference type="OrthoDB" id="9763050at2"/>
<dbReference type="AlphaFoldDB" id="K6WN34"/>
<dbReference type="GO" id="GO:0016810">
    <property type="term" value="F:hydrolase activity, acting on carbon-nitrogen (but not peptide) bonds"/>
    <property type="evidence" value="ECO:0007669"/>
    <property type="project" value="InterPro"/>
</dbReference>
<feature type="compositionally biased region" description="Basic and acidic residues" evidence="3">
    <location>
        <begin position="1"/>
        <end position="12"/>
    </location>
</feature>
<protein>
    <submittedName>
        <fullName evidence="5">Putative polysaccharide deacetylase</fullName>
    </submittedName>
</protein>
<evidence type="ECO:0000313" key="6">
    <source>
        <dbReference type="Proteomes" id="UP000008366"/>
    </source>
</evidence>
<dbReference type="Pfam" id="PF01522">
    <property type="entry name" value="Polysacc_deac_1"/>
    <property type="match status" value="1"/>
</dbReference>
<feature type="region of interest" description="Disordered" evidence="3">
    <location>
        <begin position="1"/>
        <end position="36"/>
    </location>
</feature>
<evidence type="ECO:0000256" key="1">
    <source>
        <dbReference type="ARBA" id="ARBA00004613"/>
    </source>
</evidence>
<dbReference type="PROSITE" id="PS51677">
    <property type="entry name" value="NODB"/>
    <property type="match status" value="1"/>
</dbReference>
<evidence type="ECO:0000256" key="2">
    <source>
        <dbReference type="ARBA" id="ARBA00022729"/>
    </source>
</evidence>
<evidence type="ECO:0000259" key="4">
    <source>
        <dbReference type="PROSITE" id="PS51677"/>
    </source>
</evidence>